<comment type="similarity">
    <text evidence="4">Belongs to the fabD family.</text>
</comment>
<dbReference type="Pfam" id="PF00698">
    <property type="entry name" value="Acyl_transf_1"/>
    <property type="match status" value="1"/>
</dbReference>
<dbReference type="PANTHER" id="PTHR42681">
    <property type="entry name" value="MALONYL-COA-ACYL CARRIER PROTEIN TRANSACYLASE, MITOCHONDRIAL"/>
    <property type="match status" value="1"/>
</dbReference>
<keyword evidence="1 4" id="KW-0808">Transferase</keyword>
<dbReference type="InterPro" id="IPR024925">
    <property type="entry name" value="Malonyl_CoA-ACP_transAc"/>
</dbReference>
<feature type="region of interest" description="Disordered" evidence="6">
    <location>
        <begin position="304"/>
        <end position="326"/>
    </location>
</feature>
<dbReference type="GO" id="GO:0004314">
    <property type="term" value="F:[acyl-carrier-protein] S-malonyltransferase activity"/>
    <property type="evidence" value="ECO:0007669"/>
    <property type="project" value="UniProtKB-EC"/>
</dbReference>
<proteinExistence type="inferred from homology"/>
<dbReference type="AlphaFoldDB" id="A0AAU1UC53"/>
<evidence type="ECO:0000256" key="6">
    <source>
        <dbReference type="SAM" id="MobiDB-lite"/>
    </source>
</evidence>
<dbReference type="GO" id="GO:0005829">
    <property type="term" value="C:cytosol"/>
    <property type="evidence" value="ECO:0007669"/>
    <property type="project" value="TreeGrafter"/>
</dbReference>
<dbReference type="InterPro" id="IPR016036">
    <property type="entry name" value="Malonyl_transacylase_ACP-bd"/>
</dbReference>
<feature type="domain" description="Malonyl-CoA:ACP transacylase (MAT)" evidence="7">
    <location>
        <begin position="12"/>
        <end position="320"/>
    </location>
</feature>
<feature type="active site" evidence="5">
    <location>
        <position position="97"/>
    </location>
</feature>
<dbReference type="InterPro" id="IPR001227">
    <property type="entry name" value="Ac_transferase_dom_sf"/>
</dbReference>
<comment type="catalytic activity">
    <reaction evidence="3 4">
        <text>holo-[ACP] + malonyl-CoA = malonyl-[ACP] + CoA</text>
        <dbReference type="Rhea" id="RHEA:41792"/>
        <dbReference type="Rhea" id="RHEA-COMP:9623"/>
        <dbReference type="Rhea" id="RHEA-COMP:9685"/>
        <dbReference type="ChEBI" id="CHEBI:57287"/>
        <dbReference type="ChEBI" id="CHEBI:57384"/>
        <dbReference type="ChEBI" id="CHEBI:64479"/>
        <dbReference type="ChEBI" id="CHEBI:78449"/>
        <dbReference type="EC" id="2.3.1.39"/>
    </reaction>
</comment>
<evidence type="ECO:0000313" key="8">
    <source>
        <dbReference type="EMBL" id="WTS15087.1"/>
    </source>
</evidence>
<organism evidence="8">
    <name type="scientific">Streptomyces sp. NBC_00119</name>
    <dbReference type="NCBI Taxonomy" id="2975659"/>
    <lineage>
        <taxon>Bacteria</taxon>
        <taxon>Bacillati</taxon>
        <taxon>Actinomycetota</taxon>
        <taxon>Actinomycetes</taxon>
        <taxon>Kitasatosporales</taxon>
        <taxon>Streptomycetaceae</taxon>
        <taxon>Streptomyces</taxon>
    </lineage>
</organism>
<dbReference type="Gene3D" id="3.40.366.10">
    <property type="entry name" value="Malonyl-Coenzyme A Acyl Carrier Protein, domain 2"/>
    <property type="match status" value="1"/>
</dbReference>
<evidence type="ECO:0000256" key="1">
    <source>
        <dbReference type="ARBA" id="ARBA00022679"/>
    </source>
</evidence>
<dbReference type="EMBL" id="CP108195">
    <property type="protein sequence ID" value="WTS15087.1"/>
    <property type="molecule type" value="Genomic_DNA"/>
</dbReference>
<evidence type="ECO:0000256" key="4">
    <source>
        <dbReference type="PIRNR" id="PIRNR000446"/>
    </source>
</evidence>
<feature type="active site" evidence="5">
    <location>
        <position position="207"/>
    </location>
</feature>
<dbReference type="SUPFAM" id="SSF52151">
    <property type="entry name" value="FabD/lysophospholipase-like"/>
    <property type="match status" value="1"/>
</dbReference>
<sequence>MDEMTGPRLALAFPGQGAQHAGMGRPWASSPGWFLAERASEVSGRDVVELLLRADDAYLRRTDNAQLATFVLEMVILSELRQVLPAAGRPLVCAGHSLGEYAALVAAGVIGFEDGVRLVAARGEAMRKACADAPGTMAVVLGLSAGDLEKAAVSVRDDGGRVWVANLNSPQQTVLSGEADAVERCSAVAVELGATRVVSIPVGGAFHTPLMAPAAVSFERTLAGTEFLHGFAPVVANVDARPYRGSDGWPEFLKRQLTSPVRWTDSVRTMADELHCDMFVEIGPGRTLTGLARKTAPRVSRLTVGEPGQLPAVPTPLPSTPTRSVA</sequence>
<accession>A0AAU1UC53</accession>
<dbReference type="PIRSF" id="PIRSF000446">
    <property type="entry name" value="Mct"/>
    <property type="match status" value="1"/>
</dbReference>
<reference evidence="8" key="1">
    <citation type="submission" date="2022-10" db="EMBL/GenBank/DDBJ databases">
        <title>The complete genomes of actinobacterial strains from the NBC collection.</title>
        <authorList>
            <person name="Joergensen T.S."/>
            <person name="Alvarez Arevalo M."/>
            <person name="Sterndorff E.B."/>
            <person name="Faurdal D."/>
            <person name="Vuksanovic O."/>
            <person name="Mourched A.-S."/>
            <person name="Charusanti P."/>
            <person name="Shaw S."/>
            <person name="Blin K."/>
            <person name="Weber T."/>
        </authorList>
    </citation>
    <scope>NUCLEOTIDE SEQUENCE</scope>
    <source>
        <strain evidence="8">NBC_00119</strain>
    </source>
</reference>
<name>A0AAU1UC53_9ACTN</name>
<gene>
    <name evidence="8" type="ORF">OHU69_31055</name>
</gene>
<evidence type="ECO:0000256" key="5">
    <source>
        <dbReference type="PIRSR" id="PIRSR000446-1"/>
    </source>
</evidence>
<evidence type="ECO:0000259" key="7">
    <source>
        <dbReference type="SMART" id="SM00827"/>
    </source>
</evidence>
<dbReference type="PANTHER" id="PTHR42681:SF1">
    <property type="entry name" value="MALONYL-COA-ACYL CARRIER PROTEIN TRANSACYLASE, MITOCHONDRIAL"/>
    <property type="match status" value="1"/>
</dbReference>
<dbReference type="InterPro" id="IPR050858">
    <property type="entry name" value="Mal-CoA-ACP_Trans/PKS_FabD"/>
</dbReference>
<evidence type="ECO:0000256" key="3">
    <source>
        <dbReference type="ARBA" id="ARBA00048462"/>
    </source>
</evidence>
<dbReference type="EC" id="2.3.1.39" evidence="4"/>
<dbReference type="SUPFAM" id="SSF55048">
    <property type="entry name" value="Probable ACP-binding domain of malonyl-CoA ACP transacylase"/>
    <property type="match status" value="1"/>
</dbReference>
<dbReference type="InterPro" id="IPR014043">
    <property type="entry name" value="Acyl_transferase_dom"/>
</dbReference>
<dbReference type="SMART" id="SM00827">
    <property type="entry name" value="PKS_AT"/>
    <property type="match status" value="1"/>
</dbReference>
<dbReference type="Gene3D" id="3.30.70.250">
    <property type="entry name" value="Malonyl-CoA ACP transacylase, ACP-binding"/>
    <property type="match status" value="1"/>
</dbReference>
<dbReference type="InterPro" id="IPR016035">
    <property type="entry name" value="Acyl_Trfase/lysoPLipase"/>
</dbReference>
<keyword evidence="2 4" id="KW-0012">Acyltransferase</keyword>
<dbReference type="GO" id="GO:0006633">
    <property type="term" value="P:fatty acid biosynthetic process"/>
    <property type="evidence" value="ECO:0007669"/>
    <property type="project" value="TreeGrafter"/>
</dbReference>
<protein>
    <recommendedName>
        <fullName evidence="4">Malonyl CoA-acyl carrier protein transacylase</fullName>
        <ecNumber evidence="4">2.3.1.39</ecNumber>
    </recommendedName>
</protein>
<evidence type="ECO:0000256" key="2">
    <source>
        <dbReference type="ARBA" id="ARBA00023315"/>
    </source>
</evidence>